<dbReference type="EMBL" id="KE524800">
    <property type="protein sequence ID" value="KFB36856.1"/>
    <property type="molecule type" value="Genomic_DNA"/>
</dbReference>
<feature type="region of interest" description="Disordered" evidence="1">
    <location>
        <begin position="68"/>
        <end position="97"/>
    </location>
</feature>
<evidence type="ECO:0000313" key="3">
    <source>
        <dbReference type="EnsemblMetazoa" id="ASIC004030-PA"/>
    </source>
</evidence>
<sequence>MPDINNNGNNDDYRHIITIAQAPSSSQGSTKQPQPGQWQCFLRCSPRCSLGGTLRAVGSRQNHTLRSFPSIKNREETETMAAEWSTGVGNAFSSSDS</sequence>
<keyword evidence="4" id="KW-1185">Reference proteome</keyword>
<gene>
    <name evidence="2" type="ORF">ZHAS_00004030</name>
</gene>
<evidence type="ECO:0000313" key="2">
    <source>
        <dbReference type="EMBL" id="KFB36856.1"/>
    </source>
</evidence>
<organism evidence="2">
    <name type="scientific">Anopheles sinensis</name>
    <name type="common">Mosquito</name>
    <dbReference type="NCBI Taxonomy" id="74873"/>
    <lineage>
        <taxon>Eukaryota</taxon>
        <taxon>Metazoa</taxon>
        <taxon>Ecdysozoa</taxon>
        <taxon>Arthropoda</taxon>
        <taxon>Hexapoda</taxon>
        <taxon>Insecta</taxon>
        <taxon>Pterygota</taxon>
        <taxon>Neoptera</taxon>
        <taxon>Endopterygota</taxon>
        <taxon>Diptera</taxon>
        <taxon>Nematocera</taxon>
        <taxon>Culicoidea</taxon>
        <taxon>Culicidae</taxon>
        <taxon>Anophelinae</taxon>
        <taxon>Anopheles</taxon>
    </lineage>
</organism>
<accession>A0A084VFW2</accession>
<protein>
    <submittedName>
        <fullName evidence="2 3">Molybdopterin-guanine dinucleotide biosynthesis protein A</fullName>
    </submittedName>
</protein>
<name>A0A084VFW2_ANOSI</name>
<dbReference type="VEuPathDB" id="VectorBase:ASIC004030"/>
<evidence type="ECO:0000256" key="1">
    <source>
        <dbReference type="SAM" id="MobiDB-lite"/>
    </source>
</evidence>
<feature type="compositionally biased region" description="Polar residues" evidence="1">
    <location>
        <begin position="87"/>
        <end position="97"/>
    </location>
</feature>
<proteinExistence type="predicted"/>
<evidence type="ECO:0000313" key="4">
    <source>
        <dbReference type="Proteomes" id="UP000030765"/>
    </source>
</evidence>
<dbReference type="EMBL" id="ATLV01012515">
    <property type="status" value="NOT_ANNOTATED_CDS"/>
    <property type="molecule type" value="Genomic_DNA"/>
</dbReference>
<reference evidence="2 4" key="1">
    <citation type="journal article" date="2014" name="BMC Genomics">
        <title>Genome sequence of Anopheles sinensis provides insight into genetics basis of mosquito competence for malaria parasites.</title>
        <authorList>
            <person name="Zhou D."/>
            <person name="Zhang D."/>
            <person name="Ding G."/>
            <person name="Shi L."/>
            <person name="Hou Q."/>
            <person name="Ye Y."/>
            <person name="Xu Y."/>
            <person name="Zhou H."/>
            <person name="Xiong C."/>
            <person name="Li S."/>
            <person name="Yu J."/>
            <person name="Hong S."/>
            <person name="Yu X."/>
            <person name="Zou P."/>
            <person name="Chen C."/>
            <person name="Chang X."/>
            <person name="Wang W."/>
            <person name="Lv Y."/>
            <person name="Sun Y."/>
            <person name="Ma L."/>
            <person name="Shen B."/>
            <person name="Zhu C."/>
        </authorList>
    </citation>
    <scope>NUCLEOTIDE SEQUENCE [LARGE SCALE GENOMIC DNA]</scope>
</reference>
<dbReference type="AlphaFoldDB" id="A0A084VFW2"/>
<reference evidence="3" key="2">
    <citation type="submission" date="2020-05" db="UniProtKB">
        <authorList>
            <consortium name="EnsemblMetazoa"/>
        </authorList>
    </citation>
    <scope>IDENTIFICATION</scope>
</reference>
<dbReference type="Proteomes" id="UP000030765">
    <property type="component" value="Unassembled WGS sequence"/>
</dbReference>
<dbReference type="EnsemblMetazoa" id="ASIC004030-RA">
    <property type="protein sequence ID" value="ASIC004030-PA"/>
    <property type="gene ID" value="ASIC004030"/>
</dbReference>